<sequence>MRRTWTLILGAALLLALPGCAPGNQSGTASPQQSNQQTPATFDDLSNATRLEMITKPTSDLPKNWVFQDQEAKDKAAILVPVLKSAAKMDIKDPVKSAPVVTFVADTPNGKRIVNLFEDRFEYHGTWYQLDNAPEKTYGPIKPK</sequence>
<dbReference type="EMBL" id="JMIR01000016">
    <property type="protein sequence ID" value="KEO82913.1"/>
    <property type="molecule type" value="Genomic_DNA"/>
</dbReference>
<organism evidence="2 3">
    <name type="scientific">Tumebacillus flagellatus</name>
    <dbReference type="NCBI Taxonomy" id="1157490"/>
    <lineage>
        <taxon>Bacteria</taxon>
        <taxon>Bacillati</taxon>
        <taxon>Bacillota</taxon>
        <taxon>Bacilli</taxon>
        <taxon>Bacillales</taxon>
        <taxon>Alicyclobacillaceae</taxon>
        <taxon>Tumebacillus</taxon>
    </lineage>
</organism>
<feature type="chain" id="PRO_5039404620" description="Lipoprotein" evidence="1">
    <location>
        <begin position="22"/>
        <end position="144"/>
    </location>
</feature>
<protein>
    <recommendedName>
        <fullName evidence="4">Lipoprotein</fullName>
    </recommendedName>
</protein>
<reference evidence="2 3" key="1">
    <citation type="journal article" date="2013" name="Int. J. Syst. Evol. Microbiol.">
        <title>Tumebacillus flagellatus sp. nov., an alpha-amylase/pullulanase-producing bacterium isolated from cassava wastewater.</title>
        <authorList>
            <person name="Wang Q."/>
            <person name="Xie N."/>
            <person name="Qin Y."/>
            <person name="Shen N."/>
            <person name="Zhu J."/>
            <person name="Mi H."/>
            <person name="Huang R."/>
        </authorList>
    </citation>
    <scope>NUCLEOTIDE SEQUENCE [LARGE SCALE GENOMIC DNA]</scope>
    <source>
        <strain evidence="2 3">GST4</strain>
    </source>
</reference>
<dbReference type="AlphaFoldDB" id="A0A074LSV9"/>
<keyword evidence="1" id="KW-0732">Signal</keyword>
<evidence type="ECO:0000256" key="1">
    <source>
        <dbReference type="SAM" id="SignalP"/>
    </source>
</evidence>
<accession>A0A074LSV9</accession>
<feature type="signal peptide" evidence="1">
    <location>
        <begin position="1"/>
        <end position="21"/>
    </location>
</feature>
<evidence type="ECO:0000313" key="3">
    <source>
        <dbReference type="Proteomes" id="UP000027931"/>
    </source>
</evidence>
<dbReference type="Proteomes" id="UP000027931">
    <property type="component" value="Unassembled WGS sequence"/>
</dbReference>
<dbReference type="RefSeq" id="WP_038088799.1">
    <property type="nucleotide sequence ID" value="NZ_JMIR01000016.1"/>
</dbReference>
<dbReference type="OrthoDB" id="2381927at2"/>
<evidence type="ECO:0000313" key="2">
    <source>
        <dbReference type="EMBL" id="KEO82913.1"/>
    </source>
</evidence>
<proteinExistence type="predicted"/>
<comment type="caution">
    <text evidence="2">The sequence shown here is derived from an EMBL/GenBank/DDBJ whole genome shotgun (WGS) entry which is preliminary data.</text>
</comment>
<gene>
    <name evidence="2" type="ORF">EL26_12515</name>
</gene>
<name>A0A074LSV9_9BACL</name>
<keyword evidence="3" id="KW-1185">Reference proteome</keyword>
<evidence type="ECO:0008006" key="4">
    <source>
        <dbReference type="Google" id="ProtNLM"/>
    </source>
</evidence>